<evidence type="ECO:0000313" key="2">
    <source>
        <dbReference type="EMBL" id="OAE21909.1"/>
    </source>
</evidence>
<feature type="coiled-coil region" evidence="1">
    <location>
        <begin position="228"/>
        <end position="255"/>
    </location>
</feature>
<gene>
    <name evidence="2" type="ORF">AXG93_3988s1150</name>
</gene>
<proteinExistence type="predicted"/>
<dbReference type="Proteomes" id="UP000077202">
    <property type="component" value="Unassembled WGS sequence"/>
</dbReference>
<organism evidence="2 3">
    <name type="scientific">Marchantia polymorpha subsp. ruderalis</name>
    <dbReference type="NCBI Taxonomy" id="1480154"/>
    <lineage>
        <taxon>Eukaryota</taxon>
        <taxon>Viridiplantae</taxon>
        <taxon>Streptophyta</taxon>
        <taxon>Embryophyta</taxon>
        <taxon>Marchantiophyta</taxon>
        <taxon>Marchantiopsida</taxon>
        <taxon>Marchantiidae</taxon>
        <taxon>Marchantiales</taxon>
        <taxon>Marchantiaceae</taxon>
        <taxon>Marchantia</taxon>
    </lineage>
</organism>
<accession>A0A176VLS1</accession>
<evidence type="ECO:0000256" key="1">
    <source>
        <dbReference type="SAM" id="Coils"/>
    </source>
</evidence>
<keyword evidence="3" id="KW-1185">Reference proteome</keyword>
<comment type="caution">
    <text evidence="2">The sequence shown here is derived from an EMBL/GenBank/DDBJ whole genome shotgun (WGS) entry which is preliminary data.</text>
</comment>
<evidence type="ECO:0000313" key="3">
    <source>
        <dbReference type="Proteomes" id="UP000077202"/>
    </source>
</evidence>
<keyword evidence="1" id="KW-0175">Coiled coil</keyword>
<protein>
    <submittedName>
        <fullName evidence="2">Uncharacterized protein</fullName>
    </submittedName>
</protein>
<dbReference type="AlphaFoldDB" id="A0A176VLS1"/>
<reference evidence="2" key="1">
    <citation type="submission" date="2016-03" db="EMBL/GenBank/DDBJ databases">
        <title>Mechanisms controlling the formation of the plant cell surface in tip-growing cells are functionally conserved among land plants.</title>
        <authorList>
            <person name="Honkanen S."/>
            <person name="Jones V.A."/>
            <person name="Morieri G."/>
            <person name="Champion C."/>
            <person name="Hetherington A.J."/>
            <person name="Kelly S."/>
            <person name="Saint-Marcoux D."/>
            <person name="Proust H."/>
            <person name="Prescott H."/>
            <person name="Dolan L."/>
        </authorList>
    </citation>
    <scope>NUCLEOTIDE SEQUENCE [LARGE SCALE GENOMIC DNA]</scope>
    <source>
        <tissue evidence="2">Whole gametophyte</tissue>
    </source>
</reference>
<sequence length="289" mass="33269">MKVRRQWIEEEDSIGCSKATSQHLVTSAEWAKMEVQAAGTKDEWPSAKDLWPSEWRSSAMFMKGPLEYLDGKMTKYFEPKLADAYVELVRSRTKAVASMEVAERVASLTFECAAKTAILQERDEKLQHKEFECAKLRRSLTAEKYLHTKSELECKDLRLNISNAQKVMVELRDKLELSQKVFARKFKRTEELTATLKARDQSHAVDLALKAKELQDCKAVRTSELERRKELDADCSKLRSQLSTVEEQLIVAQAKLVETEATVQQLDWRTVVRGYSKVFAVMWNGRSRL</sequence>
<name>A0A176VLS1_MARPO</name>
<dbReference type="EMBL" id="LVLJ01003317">
    <property type="protein sequence ID" value="OAE21909.1"/>
    <property type="molecule type" value="Genomic_DNA"/>
</dbReference>